<dbReference type="Pfam" id="PF04185">
    <property type="entry name" value="Phosphoesterase"/>
    <property type="match status" value="1"/>
</dbReference>
<evidence type="ECO:0000256" key="2">
    <source>
        <dbReference type="ARBA" id="ARBA00023026"/>
    </source>
</evidence>
<keyword evidence="2" id="KW-0843">Virulence</keyword>
<dbReference type="InterPro" id="IPR017850">
    <property type="entry name" value="Alkaline_phosphatase_core_sf"/>
</dbReference>
<organism evidence="5 6">
    <name type="scientific">Agromyces neolithicus</name>
    <dbReference type="NCBI Taxonomy" id="269420"/>
    <lineage>
        <taxon>Bacteria</taxon>
        <taxon>Bacillati</taxon>
        <taxon>Actinomycetota</taxon>
        <taxon>Actinomycetes</taxon>
        <taxon>Micrococcales</taxon>
        <taxon>Microbacteriaceae</taxon>
        <taxon>Agromyces</taxon>
    </lineage>
</organism>
<sequence>MKARLRAIVLVAASASAAFGVALGAPGAAASEPAPQPATPVEHFIYVMQGSATFDHYYGTYDGADGIPDDTCQPLAAADCVQPFALHGTDPPPLSDIGGIQEAQYNDGAMDGFAAAFEAAGRDRRAPMGYFDRRDLPVSWRLADDYVLFDRFFAASQHGARTNRSFWVAAAPPRYVTTTDTTAATIDQPTIFDRLESAGVSWKFYVQDYDPAETFQARGGSRPVTQTIRVPLLEQERFVTDPALASHIVDLAEYRSDLAAGTLPAVSFVAASRSGERSPASIPAGQRLLGGMVDALAASRYWTSSAMLITYDSPGGWYDHVPPPTSADGELLGFRVPALLVGAHVRSGVVDSTPLDSSAGLAFVEGNWGLEPLSARDAGSPGFGSAFDFSAPAREATIIAAAPVSTPSFAVRTAPVMWLYGAAAIAGLAVIGIAYASGRGHRGGRGSAAPAELNPLEQPP</sequence>
<dbReference type="Gene3D" id="3.40.720.10">
    <property type="entry name" value="Alkaline Phosphatase, subunit A"/>
    <property type="match status" value="2"/>
</dbReference>
<dbReference type="Proteomes" id="UP001500002">
    <property type="component" value="Unassembled WGS sequence"/>
</dbReference>
<feature type="chain" id="PRO_5046296000" evidence="4">
    <location>
        <begin position="25"/>
        <end position="460"/>
    </location>
</feature>
<proteinExistence type="predicted"/>
<keyword evidence="4" id="KW-0732">Signal</keyword>
<dbReference type="PANTHER" id="PTHR31956">
    <property type="entry name" value="NON-SPECIFIC PHOSPHOLIPASE C4-RELATED"/>
    <property type="match status" value="1"/>
</dbReference>
<dbReference type="PANTHER" id="PTHR31956:SF1">
    <property type="entry name" value="NON-SPECIFIC PHOSPHOLIPASE C1"/>
    <property type="match status" value="1"/>
</dbReference>
<keyword evidence="1" id="KW-0378">Hydrolase</keyword>
<keyword evidence="3" id="KW-0812">Transmembrane</keyword>
<dbReference type="EMBL" id="BAAANJ010000009">
    <property type="protein sequence ID" value="GAA1815114.1"/>
    <property type="molecule type" value="Genomic_DNA"/>
</dbReference>
<keyword evidence="6" id="KW-1185">Reference proteome</keyword>
<evidence type="ECO:0000256" key="4">
    <source>
        <dbReference type="SAM" id="SignalP"/>
    </source>
</evidence>
<protein>
    <submittedName>
        <fullName evidence="5">Alkaline phosphatase family protein</fullName>
    </submittedName>
</protein>
<keyword evidence="3" id="KW-0472">Membrane</keyword>
<keyword evidence="3" id="KW-1133">Transmembrane helix</keyword>
<feature type="transmembrane region" description="Helical" evidence="3">
    <location>
        <begin position="417"/>
        <end position="436"/>
    </location>
</feature>
<reference evidence="6" key="1">
    <citation type="journal article" date="2019" name="Int. J. Syst. Evol. Microbiol.">
        <title>The Global Catalogue of Microorganisms (GCM) 10K type strain sequencing project: providing services to taxonomists for standard genome sequencing and annotation.</title>
        <authorList>
            <consortium name="The Broad Institute Genomics Platform"/>
            <consortium name="The Broad Institute Genome Sequencing Center for Infectious Disease"/>
            <person name="Wu L."/>
            <person name="Ma J."/>
        </authorList>
    </citation>
    <scope>NUCLEOTIDE SEQUENCE [LARGE SCALE GENOMIC DNA]</scope>
    <source>
        <strain evidence="6">JCM 14322</strain>
    </source>
</reference>
<evidence type="ECO:0000313" key="5">
    <source>
        <dbReference type="EMBL" id="GAA1815114.1"/>
    </source>
</evidence>
<evidence type="ECO:0000256" key="1">
    <source>
        <dbReference type="ARBA" id="ARBA00022801"/>
    </source>
</evidence>
<accession>A0ABP4YFL4</accession>
<evidence type="ECO:0000313" key="6">
    <source>
        <dbReference type="Proteomes" id="UP001500002"/>
    </source>
</evidence>
<gene>
    <name evidence="5" type="ORF">GCM10009749_26000</name>
</gene>
<name>A0ABP4YFL4_9MICO</name>
<comment type="caution">
    <text evidence="5">The sequence shown here is derived from an EMBL/GenBank/DDBJ whole genome shotgun (WGS) entry which is preliminary data.</text>
</comment>
<dbReference type="RefSeq" id="WP_344296736.1">
    <property type="nucleotide sequence ID" value="NZ_BAAANJ010000009.1"/>
</dbReference>
<evidence type="ECO:0000256" key="3">
    <source>
        <dbReference type="SAM" id="Phobius"/>
    </source>
</evidence>
<dbReference type="InterPro" id="IPR007312">
    <property type="entry name" value="Phosphoesterase"/>
</dbReference>
<feature type="signal peptide" evidence="4">
    <location>
        <begin position="1"/>
        <end position="24"/>
    </location>
</feature>